<organism evidence="1 2">
    <name type="scientific">Candidatus Accumulibacter phosphatis</name>
    <dbReference type="NCBI Taxonomy" id="327160"/>
    <lineage>
        <taxon>Bacteria</taxon>
        <taxon>Pseudomonadati</taxon>
        <taxon>Pseudomonadota</taxon>
        <taxon>Betaproteobacteria</taxon>
        <taxon>Candidatus Accumulibacter</taxon>
    </lineage>
</organism>
<name>A0A6A7RRR8_9PROT</name>
<dbReference type="Pfam" id="PF06347">
    <property type="entry name" value="SH3_4"/>
    <property type="match status" value="2"/>
</dbReference>
<dbReference type="Gene3D" id="2.30.30.40">
    <property type="entry name" value="SH3 Domains"/>
    <property type="match status" value="1"/>
</dbReference>
<evidence type="ECO:0000313" key="2">
    <source>
        <dbReference type="Proteomes" id="UP000342300"/>
    </source>
</evidence>
<dbReference type="AlphaFoldDB" id="A0A6A7RRR8"/>
<sequence length="170" mass="18478">MRLRLSLATRPFSKEQAVARSEKASATKRSLTVLLAAGLAVPALAVEFRTVATAGVLYDAPSLRGKKLFVIKPDTPVELVVHLEGWAKVRDSEGSMAWIESKHLAMRHSVVVTAPRAQIRQSADDAASMVFEAEKNVALDYLEGVAGGWVKVRHRDGASGYVRADQIWGL</sequence>
<dbReference type="InterPro" id="IPR010466">
    <property type="entry name" value="DUF1058"/>
</dbReference>
<proteinExistence type="predicted"/>
<accession>A0A6A7RRR8</accession>
<gene>
    <name evidence="1" type="ORF">CRU78_05535</name>
</gene>
<protein>
    <recommendedName>
        <fullName evidence="3">SH3b domain-containing protein</fullName>
    </recommendedName>
</protein>
<reference evidence="1 2" key="1">
    <citation type="submission" date="2017-09" db="EMBL/GenBank/DDBJ databases">
        <title>Metagenomic Analysis Reveals Denitrifying Candidatus Accumulibacter and Flanking Population as a Source of N2O.</title>
        <authorList>
            <person name="Gao H."/>
            <person name="Mao Y."/>
            <person name="Zhao X."/>
            <person name="Liu W.-T."/>
            <person name="Zhang T."/>
            <person name="Wells G."/>
        </authorList>
    </citation>
    <scope>NUCLEOTIDE SEQUENCE [LARGE SCALE GENOMIC DNA]</scope>
    <source>
        <strain evidence="1">CANDO_2_IC</strain>
    </source>
</reference>
<evidence type="ECO:0000313" key="1">
    <source>
        <dbReference type="EMBL" id="MQM30019.1"/>
    </source>
</evidence>
<comment type="caution">
    <text evidence="1">The sequence shown here is derived from an EMBL/GenBank/DDBJ whole genome shotgun (WGS) entry which is preliminary data.</text>
</comment>
<dbReference type="EMBL" id="PDHS01000120">
    <property type="protein sequence ID" value="MQM30019.1"/>
    <property type="molecule type" value="Genomic_DNA"/>
</dbReference>
<dbReference type="Proteomes" id="UP000342300">
    <property type="component" value="Unassembled WGS sequence"/>
</dbReference>
<evidence type="ECO:0008006" key="3">
    <source>
        <dbReference type="Google" id="ProtNLM"/>
    </source>
</evidence>